<organism evidence="1 2">
    <name type="scientific">Cymbomonas tetramitiformis</name>
    <dbReference type="NCBI Taxonomy" id="36881"/>
    <lineage>
        <taxon>Eukaryota</taxon>
        <taxon>Viridiplantae</taxon>
        <taxon>Chlorophyta</taxon>
        <taxon>Pyramimonadophyceae</taxon>
        <taxon>Pyramimonadales</taxon>
        <taxon>Pyramimonadaceae</taxon>
        <taxon>Cymbomonas</taxon>
    </lineage>
</organism>
<dbReference type="Proteomes" id="UP001190700">
    <property type="component" value="Unassembled WGS sequence"/>
</dbReference>
<evidence type="ECO:0000313" key="1">
    <source>
        <dbReference type="EMBL" id="KAK3245804.1"/>
    </source>
</evidence>
<dbReference type="InterPro" id="IPR027417">
    <property type="entry name" value="P-loop_NTPase"/>
</dbReference>
<evidence type="ECO:0000313" key="2">
    <source>
        <dbReference type="Proteomes" id="UP001190700"/>
    </source>
</evidence>
<accession>A0AAE0C111</accession>
<dbReference type="SUPFAM" id="SSF52540">
    <property type="entry name" value="P-loop containing nucleoside triphosphate hydrolases"/>
    <property type="match status" value="1"/>
</dbReference>
<dbReference type="AlphaFoldDB" id="A0AAE0C111"/>
<gene>
    <name evidence="1" type="ORF">CYMTET_44625</name>
</gene>
<name>A0AAE0C111_9CHLO</name>
<keyword evidence="2" id="KW-1185">Reference proteome</keyword>
<dbReference type="Gene3D" id="3.40.50.300">
    <property type="entry name" value="P-loop containing nucleotide triphosphate hydrolases"/>
    <property type="match status" value="1"/>
</dbReference>
<dbReference type="EMBL" id="LGRX02030310">
    <property type="protein sequence ID" value="KAK3245804.1"/>
    <property type="molecule type" value="Genomic_DNA"/>
</dbReference>
<reference evidence="1 2" key="1">
    <citation type="journal article" date="2015" name="Genome Biol. Evol.">
        <title>Comparative Genomics of a Bacterivorous Green Alga Reveals Evolutionary Causalities and Consequences of Phago-Mixotrophic Mode of Nutrition.</title>
        <authorList>
            <person name="Burns J.A."/>
            <person name="Paasch A."/>
            <person name="Narechania A."/>
            <person name="Kim E."/>
        </authorList>
    </citation>
    <scope>NUCLEOTIDE SEQUENCE [LARGE SCALE GENOMIC DNA]</scope>
    <source>
        <strain evidence="1 2">PLY_AMNH</strain>
    </source>
</reference>
<comment type="caution">
    <text evidence="1">The sequence shown here is derived from an EMBL/GenBank/DDBJ whole genome shotgun (WGS) entry which is preliminary data.</text>
</comment>
<protein>
    <submittedName>
        <fullName evidence="1">Uncharacterized protein</fullName>
    </submittedName>
</protein>
<proteinExistence type="predicted"/>
<sequence>MTTCEKQAIVDCIVSRATEILNAHEAHRTPADRAENLYPVFLPYEEIGDVDVDMPWGRAGALDKSNVYEQMSDNVRRAQSYCSIERVIRDASIKTNPIRYNPYIRYTSNMKDLRLLKRLTVDHLSAGLMWDFIDENDHSCQFTPVQMALAYILWKTGFQYLYVTEVVNMDILRDALPELDPKYVDSLSPIKICNRANRGTQLKILSLPPGQGKTNIAINALLAILASSTLDRIFAQQAAASEACDRRVVSLMNVSVDSIFTHVVVVVAPNNVYGHWHRRLQNECTRRNILCYPKKVKDRFTNSEVHKIFETCSRPKGYASVSGDHVQTAVILLNPKQFSLLEKCQWIRNSKAEYAWPLTVMDEISSHVDDMCRKVVPNCLQLWGITATPTDTFMGRSTGYMYQFMWPASRMERAPNSLLLECSKRKRRGKTSNYDPSERLHKEFAEVASGNTYWMCLSVVAPYMETWILEDHAMYMPMGINSIKYGSPASACSPLAHKVFSHLITNSSDWYTQMDTYDTAPKRFEINLMTLGVTRSKRQLEGGDLGYPLARSYGVPFYERTTILTSTLAKEHATRISRQVRADSDHRIVTVWDLYIFTWIAVDKPCTFMGASSLMSNVDIAITNLTDYVNDLQHNVNHSDYKLLGAARIYLFHLEALRTTVQDTVPIWMESEEHSGSKDGSSSFDILLMCMVCGGQVHLNTILRSTWFIDYCEWSLISDDVGADQECLIVSVHSMRCPCCSWKLIVEEAIRPIVDMTATTHFHMADLLSREAREEWTEAECEAATCKLRTDLLENHVQLTQGASSHAEFKMEKLFGDGLQSCYDRHEVTSFDQCGAFFTLDCYLHNAIFRFDCKRVLIFYRGDNCLAQFSEVLRVLNSHIPYDKTKPSTSTCTGASRVSARSLTEGMKRGKSYRSIKDENSSWFLENTSDVRIMYLLAQEGGLEETHGLNLNNTDLIIFYGPGANLVQSISRGLRMSVQRQMNRKVLNVFHMS</sequence>